<reference evidence="10" key="1">
    <citation type="submission" date="2014-03" db="EMBL/GenBank/DDBJ databases">
        <authorList>
            <person name="Casaregola S."/>
        </authorList>
    </citation>
    <scope>NUCLEOTIDE SEQUENCE [LARGE SCALE GENOMIC DNA]</scope>
    <source>
        <strain evidence="10">CLIB 918</strain>
    </source>
</reference>
<evidence type="ECO:0000313" key="11">
    <source>
        <dbReference type="Proteomes" id="UP000242525"/>
    </source>
</evidence>
<feature type="compositionally biased region" description="Low complexity" evidence="9">
    <location>
        <begin position="186"/>
        <end position="200"/>
    </location>
</feature>
<evidence type="ECO:0000256" key="5">
    <source>
        <dbReference type="ARBA" id="ARBA00023163"/>
    </source>
</evidence>
<dbReference type="STRING" id="1173061.A0A0J9XHF8"/>
<evidence type="ECO:0000256" key="6">
    <source>
        <dbReference type="ARBA" id="ARBA00023242"/>
    </source>
</evidence>
<dbReference type="GO" id="GO:0006357">
    <property type="term" value="P:regulation of transcription by RNA polymerase II"/>
    <property type="evidence" value="ECO:0007669"/>
    <property type="project" value="InterPro"/>
</dbReference>
<feature type="region of interest" description="Disordered" evidence="9">
    <location>
        <begin position="186"/>
        <end position="230"/>
    </location>
</feature>
<dbReference type="Gene3D" id="3.10.450.580">
    <property type="entry name" value="Mediator complex, subunit Med6"/>
    <property type="match status" value="1"/>
</dbReference>
<feature type="region of interest" description="Disordered" evidence="9">
    <location>
        <begin position="308"/>
        <end position="333"/>
    </location>
</feature>
<dbReference type="InterPro" id="IPR007018">
    <property type="entry name" value="Mediator_Med6"/>
</dbReference>
<comment type="caution">
    <text evidence="10">The sequence shown here is derived from an EMBL/GenBank/DDBJ whole genome shotgun (WGS) entry which is preliminary data.</text>
</comment>
<dbReference type="Proteomes" id="UP000242525">
    <property type="component" value="Unassembled WGS sequence"/>
</dbReference>
<proteinExistence type="inferred from homology"/>
<keyword evidence="6 8" id="KW-0539">Nucleus</keyword>
<comment type="subcellular location">
    <subcellularLocation>
        <location evidence="1 8">Nucleus</location>
    </subcellularLocation>
</comment>
<dbReference type="PANTHER" id="PTHR13104">
    <property type="entry name" value="MED-6-RELATED"/>
    <property type="match status" value="1"/>
</dbReference>
<evidence type="ECO:0000256" key="7">
    <source>
        <dbReference type="ARBA" id="ARBA00031259"/>
    </source>
</evidence>
<dbReference type="OrthoDB" id="344220at2759"/>
<evidence type="ECO:0000256" key="9">
    <source>
        <dbReference type="SAM" id="MobiDB-lite"/>
    </source>
</evidence>
<sequence>MESEPLDEVQWRSPEWIQQNNGLRTDNVLEYFSYSPFYDRGSNNQILKMQSQFQQPPPTAAAPGVPPHQAAQQQQQQLYAELRNMKGTEFVVAIAREPDLWIIRKQTRLSPQETRPLATYFVVGENIYMAPSVHSVVTSRLLSTTQALTKALAKASRLHGFSPSQGYFYKNDLAGTGYSSTAAAAASSSSSTNNNNNNNGGSAGRTVSRQVTPGTTPAASSTTGSGAGTHASTALLTTNMERIAFSAIDRALNFTMGGTPAYIDDVPDASAGGNGVNAAAATATGPAAVAAASGAGGGPGTGVNTAVGTPVSTPASAITTTKANPKRRKKLHG</sequence>
<keyword evidence="4 8" id="KW-0805">Transcription regulation</keyword>
<dbReference type="Pfam" id="PF04934">
    <property type="entry name" value="Med6"/>
    <property type="match status" value="1"/>
</dbReference>
<protein>
    <recommendedName>
        <fullName evidence="3 8">Mediator of RNA polymerase II transcription subunit 6</fullName>
    </recommendedName>
    <alternativeName>
        <fullName evidence="7 8">Mediator complex subunit 6</fullName>
    </alternativeName>
</protein>
<evidence type="ECO:0000256" key="1">
    <source>
        <dbReference type="ARBA" id="ARBA00004123"/>
    </source>
</evidence>
<comment type="subunit">
    <text evidence="8">Component of the Mediator complex.</text>
</comment>
<feature type="compositionally biased region" description="Polar residues" evidence="9">
    <location>
        <begin position="312"/>
        <end position="323"/>
    </location>
</feature>
<gene>
    <name evidence="8" type="primary">MED6</name>
    <name evidence="10" type="ORF">BN980_GECA18s00824g</name>
</gene>
<evidence type="ECO:0000256" key="4">
    <source>
        <dbReference type="ARBA" id="ARBA00023015"/>
    </source>
</evidence>
<dbReference type="AlphaFoldDB" id="A0A0J9XHF8"/>
<dbReference type="GO" id="GO:0016592">
    <property type="term" value="C:mediator complex"/>
    <property type="evidence" value="ECO:0007669"/>
    <property type="project" value="InterPro"/>
</dbReference>
<dbReference type="EMBL" id="CCBN010000018">
    <property type="protein sequence ID" value="CDO57008.1"/>
    <property type="molecule type" value="Genomic_DNA"/>
</dbReference>
<comment type="similarity">
    <text evidence="2 8">Belongs to the Mediator complex subunit 6 family.</text>
</comment>
<name>A0A0J9XHF8_GEOCN</name>
<keyword evidence="11" id="KW-1185">Reference proteome</keyword>
<keyword evidence="8" id="KW-0010">Activator</keyword>
<dbReference type="GO" id="GO:0003712">
    <property type="term" value="F:transcription coregulator activity"/>
    <property type="evidence" value="ECO:0007669"/>
    <property type="project" value="InterPro"/>
</dbReference>
<keyword evidence="5 8" id="KW-0804">Transcription</keyword>
<dbReference type="InterPro" id="IPR038566">
    <property type="entry name" value="Mediator_Med6_sf"/>
</dbReference>
<comment type="function">
    <text evidence="8">Component of the Mediator complex, a coactivator involved in the regulated transcription of nearly all RNA polymerase II-dependent genes. Mediator functions as a bridge to convey information from gene-specific regulatory proteins to the basal RNA polymerase II transcription machinery. Mediator is recruited to promoters by direct interactions with regulatory proteins and serves as a scaffold for the assembly of a functional preinitiation complex with RNA polymerase II and the general transcription factors.</text>
</comment>
<organism evidence="10 11">
    <name type="scientific">Geotrichum candidum</name>
    <name type="common">Oospora lactis</name>
    <name type="synonym">Dipodascus geotrichum</name>
    <dbReference type="NCBI Taxonomy" id="1173061"/>
    <lineage>
        <taxon>Eukaryota</taxon>
        <taxon>Fungi</taxon>
        <taxon>Dikarya</taxon>
        <taxon>Ascomycota</taxon>
        <taxon>Saccharomycotina</taxon>
        <taxon>Dipodascomycetes</taxon>
        <taxon>Dipodascales</taxon>
        <taxon>Dipodascaceae</taxon>
        <taxon>Geotrichum</taxon>
    </lineage>
</organism>
<feature type="compositionally biased region" description="Basic residues" evidence="9">
    <location>
        <begin position="324"/>
        <end position="333"/>
    </location>
</feature>
<accession>A0A0J9XHF8</accession>
<evidence type="ECO:0000256" key="8">
    <source>
        <dbReference type="RuleBase" id="RU364143"/>
    </source>
</evidence>
<feature type="compositionally biased region" description="Low complexity" evidence="9">
    <location>
        <begin position="212"/>
        <end position="230"/>
    </location>
</feature>
<evidence type="ECO:0000313" key="10">
    <source>
        <dbReference type="EMBL" id="CDO57008.1"/>
    </source>
</evidence>
<evidence type="ECO:0000256" key="2">
    <source>
        <dbReference type="ARBA" id="ARBA00007526"/>
    </source>
</evidence>
<evidence type="ECO:0000256" key="3">
    <source>
        <dbReference type="ARBA" id="ARBA00020634"/>
    </source>
</evidence>